<protein>
    <submittedName>
        <fullName evidence="10">DMT family transporter</fullName>
    </submittedName>
</protein>
<dbReference type="InterPro" id="IPR037185">
    <property type="entry name" value="EmrE-like"/>
</dbReference>
<evidence type="ECO:0000256" key="7">
    <source>
        <dbReference type="SAM" id="MobiDB-lite"/>
    </source>
</evidence>
<feature type="region of interest" description="Disordered" evidence="7">
    <location>
        <begin position="298"/>
        <end position="326"/>
    </location>
</feature>
<feature type="transmembrane region" description="Helical" evidence="8">
    <location>
        <begin position="157"/>
        <end position="178"/>
    </location>
</feature>
<accession>A0ABP7UUL9</accession>
<feature type="transmembrane region" description="Helical" evidence="8">
    <location>
        <begin position="73"/>
        <end position="93"/>
    </location>
</feature>
<evidence type="ECO:0000256" key="8">
    <source>
        <dbReference type="SAM" id="Phobius"/>
    </source>
</evidence>
<feature type="domain" description="EamA" evidence="9">
    <location>
        <begin position="14"/>
        <end position="143"/>
    </location>
</feature>
<comment type="similarity">
    <text evidence="2">Belongs to the EamA transporter family.</text>
</comment>
<evidence type="ECO:0000256" key="2">
    <source>
        <dbReference type="ARBA" id="ARBA00007362"/>
    </source>
</evidence>
<dbReference type="Pfam" id="PF00892">
    <property type="entry name" value="EamA"/>
    <property type="match status" value="2"/>
</dbReference>
<feature type="transmembrane region" description="Helical" evidence="8">
    <location>
        <begin position="185"/>
        <end position="205"/>
    </location>
</feature>
<comment type="subcellular location">
    <subcellularLocation>
        <location evidence="1">Cell membrane</location>
        <topology evidence="1">Multi-pass membrane protein</topology>
    </subcellularLocation>
</comment>
<dbReference type="PANTHER" id="PTHR42920">
    <property type="entry name" value="OS03G0707200 PROTEIN-RELATED"/>
    <property type="match status" value="1"/>
</dbReference>
<evidence type="ECO:0000259" key="9">
    <source>
        <dbReference type="Pfam" id="PF00892"/>
    </source>
</evidence>
<evidence type="ECO:0000313" key="11">
    <source>
        <dbReference type="Proteomes" id="UP001499984"/>
    </source>
</evidence>
<dbReference type="Proteomes" id="UP001499984">
    <property type="component" value="Unassembled WGS sequence"/>
</dbReference>
<evidence type="ECO:0000256" key="1">
    <source>
        <dbReference type="ARBA" id="ARBA00004651"/>
    </source>
</evidence>
<dbReference type="PANTHER" id="PTHR42920:SF5">
    <property type="entry name" value="EAMA DOMAIN-CONTAINING PROTEIN"/>
    <property type="match status" value="1"/>
</dbReference>
<dbReference type="EMBL" id="BAAAZY010000008">
    <property type="protein sequence ID" value="GAA4053414.1"/>
    <property type="molecule type" value="Genomic_DNA"/>
</dbReference>
<evidence type="ECO:0000256" key="4">
    <source>
        <dbReference type="ARBA" id="ARBA00022692"/>
    </source>
</evidence>
<feature type="transmembrane region" description="Helical" evidence="8">
    <location>
        <begin position="99"/>
        <end position="116"/>
    </location>
</feature>
<feature type="compositionally biased region" description="Basic and acidic residues" evidence="7">
    <location>
        <begin position="298"/>
        <end position="314"/>
    </location>
</feature>
<reference evidence="11" key="1">
    <citation type="journal article" date="2019" name="Int. J. Syst. Evol. Microbiol.">
        <title>The Global Catalogue of Microorganisms (GCM) 10K type strain sequencing project: providing services to taxonomists for standard genome sequencing and annotation.</title>
        <authorList>
            <consortium name="The Broad Institute Genomics Platform"/>
            <consortium name="The Broad Institute Genome Sequencing Center for Infectious Disease"/>
            <person name="Wu L."/>
            <person name="Ma J."/>
        </authorList>
    </citation>
    <scope>NUCLEOTIDE SEQUENCE [LARGE SCALE GENOMIC DNA]</scope>
    <source>
        <strain evidence="11">JCM 16925</strain>
    </source>
</reference>
<dbReference type="InterPro" id="IPR000620">
    <property type="entry name" value="EamA_dom"/>
</dbReference>
<feature type="transmembrane region" description="Helical" evidence="8">
    <location>
        <begin position="128"/>
        <end position="145"/>
    </location>
</feature>
<keyword evidence="4 8" id="KW-0812">Transmembrane</keyword>
<evidence type="ECO:0000256" key="6">
    <source>
        <dbReference type="ARBA" id="ARBA00023136"/>
    </source>
</evidence>
<dbReference type="Gene3D" id="1.10.3730.20">
    <property type="match status" value="1"/>
</dbReference>
<sequence length="326" mass="34179">MHRKGVSEVRRTDAVLLLVALVWGSSYLSAQTATAALPVLLVLFARYALSAVACLGVVAVRRRGSRRWTRDELRAGVPLGVTQAAVLVVETYGVAHTSAANAGLIISLTIVLTPLLDRGGRRGTLPAPFFAATGVCVLAVGLLMSGNGFHAPRLGDLLMLVAALIRAGHVVLVGRCTAGRAIRPLQLTTVQTLVGTALFLPAAVLDLPTLVHADPATWAQLVYLALFCSVFAFLAQTWAVQRTSASRASLLLGTEPIWAVAVGVALGGEHLTPLTGLGAALMLAGTYWGQSVERAHRSAPERRLPSTHALDKESACPTAHTTPTTT</sequence>
<evidence type="ECO:0000313" key="10">
    <source>
        <dbReference type="EMBL" id="GAA4053414.1"/>
    </source>
</evidence>
<comment type="caution">
    <text evidence="10">The sequence shown here is derived from an EMBL/GenBank/DDBJ whole genome shotgun (WGS) entry which is preliminary data.</text>
</comment>
<feature type="transmembrane region" description="Helical" evidence="8">
    <location>
        <begin position="217"/>
        <end position="236"/>
    </location>
</feature>
<keyword evidence="3" id="KW-1003">Cell membrane</keyword>
<dbReference type="SUPFAM" id="SSF103481">
    <property type="entry name" value="Multidrug resistance efflux transporter EmrE"/>
    <property type="match status" value="1"/>
</dbReference>
<keyword evidence="5 8" id="KW-1133">Transmembrane helix</keyword>
<organism evidence="10 11">
    <name type="scientific">Streptomyces shaanxiensis</name>
    <dbReference type="NCBI Taxonomy" id="653357"/>
    <lineage>
        <taxon>Bacteria</taxon>
        <taxon>Bacillati</taxon>
        <taxon>Actinomycetota</taxon>
        <taxon>Actinomycetes</taxon>
        <taxon>Kitasatosporales</taxon>
        <taxon>Streptomycetaceae</taxon>
        <taxon>Streptomyces</taxon>
    </lineage>
</organism>
<keyword evidence="6 8" id="KW-0472">Membrane</keyword>
<feature type="transmembrane region" description="Helical" evidence="8">
    <location>
        <begin position="40"/>
        <end position="61"/>
    </location>
</feature>
<feature type="domain" description="EamA" evidence="9">
    <location>
        <begin position="154"/>
        <end position="287"/>
    </location>
</feature>
<gene>
    <name evidence="10" type="ORF">GCM10022233_25780</name>
</gene>
<dbReference type="InterPro" id="IPR051258">
    <property type="entry name" value="Diverse_Substrate_Transporter"/>
</dbReference>
<name>A0ABP7UUL9_9ACTN</name>
<evidence type="ECO:0000256" key="5">
    <source>
        <dbReference type="ARBA" id="ARBA00022989"/>
    </source>
</evidence>
<feature type="compositionally biased region" description="Low complexity" evidence="7">
    <location>
        <begin position="317"/>
        <end position="326"/>
    </location>
</feature>
<proteinExistence type="inferred from homology"/>
<evidence type="ECO:0000256" key="3">
    <source>
        <dbReference type="ARBA" id="ARBA00022475"/>
    </source>
</evidence>
<keyword evidence="11" id="KW-1185">Reference proteome</keyword>